<dbReference type="EMBL" id="AP008209">
    <property type="protein sequence ID" value="BAH92104.1"/>
    <property type="molecule type" value="Genomic_DNA"/>
</dbReference>
<evidence type="ECO:0000256" key="1">
    <source>
        <dbReference type="SAM" id="MobiDB-lite"/>
    </source>
</evidence>
<feature type="compositionally biased region" description="Basic residues" evidence="1">
    <location>
        <begin position="1"/>
        <end position="11"/>
    </location>
</feature>
<evidence type="ECO:0000313" key="3">
    <source>
        <dbReference type="Proteomes" id="UP000000763"/>
    </source>
</evidence>
<gene>
    <name evidence="2" type="ordered locus">Os03g0292600</name>
</gene>
<reference evidence="2 3" key="1">
    <citation type="journal article" date="2005" name="Nature">
        <title>The map-based sequence of the rice genome.</title>
        <authorList>
            <consortium name="International rice genome sequencing project (IRGSP)"/>
            <person name="Matsumoto T."/>
            <person name="Wu J."/>
            <person name="Kanamori H."/>
            <person name="Katayose Y."/>
            <person name="Fujisawa M."/>
            <person name="Namiki N."/>
            <person name="Mizuno H."/>
            <person name="Yamamoto K."/>
            <person name="Antonio B.A."/>
            <person name="Baba T."/>
            <person name="Sakata K."/>
            <person name="Nagamura Y."/>
            <person name="Aoki H."/>
            <person name="Arikawa K."/>
            <person name="Arita K."/>
            <person name="Bito T."/>
            <person name="Chiden Y."/>
            <person name="Fujitsuka N."/>
            <person name="Fukunaka R."/>
            <person name="Hamada M."/>
            <person name="Harada C."/>
            <person name="Hayashi A."/>
            <person name="Hijishita S."/>
            <person name="Honda M."/>
            <person name="Hosokawa S."/>
            <person name="Ichikawa Y."/>
            <person name="Idonuma A."/>
            <person name="Iijima M."/>
            <person name="Ikeda M."/>
            <person name="Ikeno M."/>
            <person name="Ito K."/>
            <person name="Ito S."/>
            <person name="Ito T."/>
            <person name="Ito Y."/>
            <person name="Ito Y."/>
            <person name="Iwabuchi A."/>
            <person name="Kamiya K."/>
            <person name="Karasawa W."/>
            <person name="Kurita K."/>
            <person name="Katagiri S."/>
            <person name="Kikuta A."/>
            <person name="Kobayashi H."/>
            <person name="Kobayashi N."/>
            <person name="Machita K."/>
            <person name="Maehara T."/>
            <person name="Masukawa M."/>
            <person name="Mizubayashi T."/>
            <person name="Mukai Y."/>
            <person name="Nagasaki H."/>
            <person name="Nagata Y."/>
            <person name="Naito S."/>
            <person name="Nakashima M."/>
            <person name="Nakama Y."/>
            <person name="Nakamichi Y."/>
            <person name="Nakamura M."/>
            <person name="Meguro A."/>
            <person name="Negishi M."/>
            <person name="Ohta I."/>
            <person name="Ohta T."/>
            <person name="Okamoto M."/>
            <person name="Ono N."/>
            <person name="Saji S."/>
            <person name="Sakaguchi M."/>
            <person name="Sakai K."/>
            <person name="Shibata M."/>
            <person name="Shimokawa T."/>
            <person name="Song J."/>
            <person name="Takazaki Y."/>
            <person name="Terasawa K."/>
            <person name="Tsugane M."/>
            <person name="Tsuji K."/>
            <person name="Ueda S."/>
            <person name="Waki K."/>
            <person name="Yamagata H."/>
            <person name="Yamamoto M."/>
            <person name="Yamamoto S."/>
            <person name="Yamane H."/>
            <person name="Yoshiki S."/>
            <person name="Yoshihara R."/>
            <person name="Yukawa K."/>
            <person name="Zhong H."/>
            <person name="Yano M."/>
            <person name="Yuan Q."/>
            <person name="Ouyang S."/>
            <person name="Liu J."/>
            <person name="Jones K.M."/>
            <person name="Gansberger K."/>
            <person name="Moffat K."/>
            <person name="Hill J."/>
            <person name="Bera J."/>
            <person name="Fadrosh D."/>
            <person name="Jin S."/>
            <person name="Johri S."/>
            <person name="Kim M."/>
            <person name="Overton L."/>
            <person name="Reardon M."/>
            <person name="Tsitrin T."/>
            <person name="Vuong H."/>
            <person name="Weaver B."/>
            <person name="Ciecko A."/>
            <person name="Tallon L."/>
            <person name="Jackson J."/>
            <person name="Pai G."/>
            <person name="Aken S.V."/>
            <person name="Utterback T."/>
            <person name="Reidmuller S."/>
            <person name="Feldblyum T."/>
            <person name="Hsiao J."/>
            <person name="Zismann V."/>
            <person name="Iobst S."/>
            <person name="de Vazeille A.R."/>
            <person name="Buell C.R."/>
            <person name="Ying K."/>
            <person name="Li Y."/>
            <person name="Lu T."/>
            <person name="Huang Y."/>
            <person name="Zhao Q."/>
            <person name="Feng Q."/>
            <person name="Zhang L."/>
            <person name="Zhu J."/>
            <person name="Weng Q."/>
            <person name="Mu J."/>
            <person name="Lu Y."/>
            <person name="Fan D."/>
            <person name="Liu Y."/>
            <person name="Guan J."/>
            <person name="Zhang Y."/>
            <person name="Yu S."/>
            <person name="Liu X."/>
            <person name="Zhang Y."/>
            <person name="Hong G."/>
            <person name="Han B."/>
            <person name="Choisne N."/>
            <person name="Demange N."/>
            <person name="Orjeda G."/>
            <person name="Samain S."/>
            <person name="Cattolico L."/>
            <person name="Pelletier E."/>
            <person name="Couloux A."/>
            <person name="Segurens B."/>
            <person name="Wincker P."/>
            <person name="D'Hont A."/>
            <person name="Scarpelli C."/>
            <person name="Weissenbach J."/>
            <person name="Salanoubat M."/>
            <person name="Quetier F."/>
            <person name="Yu Y."/>
            <person name="Kim H.R."/>
            <person name="Rambo T."/>
            <person name="Currie J."/>
            <person name="Collura K."/>
            <person name="Luo M."/>
            <person name="Yang T."/>
            <person name="Ammiraju J.S.S."/>
            <person name="Engler F."/>
            <person name="Soderlund C."/>
            <person name="Wing R.A."/>
            <person name="Palmer L.E."/>
            <person name="de la Bastide M."/>
            <person name="Spiegel L."/>
            <person name="Nascimento L."/>
            <person name="Zutavern T."/>
            <person name="O'Shaughnessy A."/>
            <person name="Dike S."/>
            <person name="Dedhia N."/>
            <person name="Preston R."/>
            <person name="Balija V."/>
            <person name="McCombie W.R."/>
            <person name="Chow T."/>
            <person name="Chen H."/>
            <person name="Chung M."/>
            <person name="Chen C."/>
            <person name="Shaw J."/>
            <person name="Wu H."/>
            <person name="Hsiao K."/>
            <person name="Chao Y."/>
            <person name="Chu M."/>
            <person name="Cheng C."/>
            <person name="Hour A."/>
            <person name="Lee P."/>
            <person name="Lin S."/>
            <person name="Lin Y."/>
            <person name="Liou J."/>
            <person name="Liu S."/>
            <person name="Hsing Y."/>
            <person name="Raghuvanshi S."/>
            <person name="Mohanty A."/>
            <person name="Bharti A.K."/>
            <person name="Gaur A."/>
            <person name="Gupta V."/>
            <person name="Kumar D."/>
            <person name="Ravi V."/>
            <person name="Vij S."/>
            <person name="Kapur A."/>
            <person name="Khurana P."/>
            <person name="Khurana P."/>
            <person name="Khurana J.P."/>
            <person name="Tyagi A.K."/>
            <person name="Gaikwad K."/>
            <person name="Singh A."/>
            <person name="Dalal V."/>
            <person name="Srivastava S."/>
            <person name="Dixit A."/>
            <person name="Pal A.K."/>
            <person name="Ghazi I.A."/>
            <person name="Yadav M."/>
            <person name="Pandit A."/>
            <person name="Bhargava A."/>
            <person name="Sureshbabu K."/>
            <person name="Batra K."/>
            <person name="Sharma T.R."/>
            <person name="Mohapatra T."/>
            <person name="Singh N.K."/>
            <person name="Messing J."/>
            <person name="Nelson A.B."/>
            <person name="Fuks G."/>
            <person name="Kavchok S."/>
            <person name="Keizer G."/>
            <person name="Linton E."/>
            <person name="Llaca V."/>
            <person name="Song R."/>
            <person name="Tanyolac B."/>
            <person name="Young S."/>
            <person name="Ho-Il K."/>
            <person name="Hahn J.H."/>
            <person name="Sangsakoo G."/>
            <person name="Vanavichit A."/>
            <person name="de Mattos Luiz.A.T."/>
            <person name="Zimmer P.D."/>
            <person name="Malone G."/>
            <person name="Dellagostin O."/>
            <person name="de Oliveira A.C."/>
            <person name="Bevan M."/>
            <person name="Bancroft I."/>
            <person name="Minx P."/>
            <person name="Cordum H."/>
            <person name="Wilson R."/>
            <person name="Cheng Z."/>
            <person name="Jin W."/>
            <person name="Jiang J."/>
            <person name="Leong S.A."/>
            <person name="Iwama H."/>
            <person name="Gojobori T."/>
            <person name="Itoh T."/>
            <person name="Niimura Y."/>
            <person name="Fujii Y."/>
            <person name="Habara T."/>
            <person name="Sakai H."/>
            <person name="Sato Y."/>
            <person name="Wilson G."/>
            <person name="Kumar K."/>
            <person name="McCouch S."/>
            <person name="Juretic N."/>
            <person name="Hoen D."/>
            <person name="Wright S."/>
            <person name="Bruskiewich R."/>
            <person name="Bureau T."/>
            <person name="Miyao A."/>
            <person name="Hirochika H."/>
            <person name="Nishikawa T."/>
            <person name="Kadowaki K."/>
            <person name="Sugiura M."/>
            <person name="Burr B."/>
            <person name="Sasaki T."/>
        </authorList>
    </citation>
    <scope>NUCLEOTIDE SEQUENCE [LARGE SCALE GENOMIC DNA]</scope>
    <source>
        <strain evidence="3">cv. Nipponbare</strain>
    </source>
</reference>
<proteinExistence type="predicted"/>
<reference evidence="3" key="2">
    <citation type="journal article" date="2008" name="Nucleic Acids Res.">
        <title>The rice annotation project database (RAP-DB): 2008 update.</title>
        <authorList>
            <consortium name="The rice annotation project (RAP)"/>
        </authorList>
    </citation>
    <scope>GENOME REANNOTATION</scope>
    <source>
        <strain evidence="3">cv. Nipponbare</strain>
    </source>
</reference>
<dbReference type="Proteomes" id="UP000000763">
    <property type="component" value="Chromosome 3"/>
</dbReference>
<feature type="region of interest" description="Disordered" evidence="1">
    <location>
        <begin position="1"/>
        <end position="92"/>
    </location>
</feature>
<sequence>MRRQGGVRRGARGGGQGHRAGLRGEVGGGQGRRAGGGDGVPRERDKDLEAAQLALRRGVSRGRRGRGDDEEFAHGAGPRRERRGGGGHGRAW</sequence>
<evidence type="ECO:0000313" key="2">
    <source>
        <dbReference type="EMBL" id="BAH92104.1"/>
    </source>
</evidence>
<feature type="compositionally biased region" description="Basic and acidic residues" evidence="1">
    <location>
        <begin position="40"/>
        <end position="49"/>
    </location>
</feature>
<organism evidence="2 3">
    <name type="scientific">Oryza sativa subsp. japonica</name>
    <name type="common">Rice</name>
    <dbReference type="NCBI Taxonomy" id="39947"/>
    <lineage>
        <taxon>Eukaryota</taxon>
        <taxon>Viridiplantae</taxon>
        <taxon>Streptophyta</taxon>
        <taxon>Embryophyta</taxon>
        <taxon>Tracheophyta</taxon>
        <taxon>Spermatophyta</taxon>
        <taxon>Magnoliopsida</taxon>
        <taxon>Liliopsida</taxon>
        <taxon>Poales</taxon>
        <taxon>Poaceae</taxon>
        <taxon>BOP clade</taxon>
        <taxon>Oryzoideae</taxon>
        <taxon>Oryzeae</taxon>
        <taxon>Oryzinae</taxon>
        <taxon>Oryza</taxon>
        <taxon>Oryza sativa</taxon>
    </lineage>
</organism>
<name>C7IZQ8_ORYSJ</name>
<protein>
    <submittedName>
        <fullName evidence="2">Os03g0292600 protein</fullName>
    </submittedName>
</protein>
<dbReference type="KEGG" id="dosa:Os03g0292600"/>
<dbReference type="AlphaFoldDB" id="C7IZQ8"/>
<accession>C7IZQ8</accession>
<feature type="compositionally biased region" description="Gly residues" evidence="1">
    <location>
        <begin position="12"/>
        <end position="39"/>
    </location>
</feature>